<reference evidence="1" key="1">
    <citation type="submission" date="2020-06" db="EMBL/GenBank/DDBJ databases">
        <authorList>
            <person name="Li T."/>
            <person name="Hu X."/>
            <person name="Zhang T."/>
            <person name="Song X."/>
            <person name="Zhang H."/>
            <person name="Dai N."/>
            <person name="Sheng W."/>
            <person name="Hou X."/>
            <person name="Wei L."/>
        </authorList>
    </citation>
    <scope>NUCLEOTIDE SEQUENCE</scope>
    <source>
        <strain evidence="1">KEN1</strain>
        <tissue evidence="1">Leaf</tissue>
    </source>
</reference>
<organism evidence="1">
    <name type="scientific">Sesamum latifolium</name>
    <dbReference type="NCBI Taxonomy" id="2727402"/>
    <lineage>
        <taxon>Eukaryota</taxon>
        <taxon>Viridiplantae</taxon>
        <taxon>Streptophyta</taxon>
        <taxon>Embryophyta</taxon>
        <taxon>Tracheophyta</taxon>
        <taxon>Spermatophyta</taxon>
        <taxon>Magnoliopsida</taxon>
        <taxon>eudicotyledons</taxon>
        <taxon>Gunneridae</taxon>
        <taxon>Pentapetalae</taxon>
        <taxon>asterids</taxon>
        <taxon>lamiids</taxon>
        <taxon>Lamiales</taxon>
        <taxon>Pedaliaceae</taxon>
        <taxon>Sesamum</taxon>
    </lineage>
</organism>
<accession>A0AAW2VYR3</accession>
<sequence>MLHAADQLLWNGCTQFQLTLIVGLVTIKAEANFSERTYNQISLWANNILPCNHTLPLDYYSTKKLIRDLGLPVEKIDACKNGCMLYWKDDIDLDYCKFYGEARYKPIREQNLNRKKTPYAILRYLPLMPRL</sequence>
<gene>
    <name evidence="1" type="ORF">Slati_2690400</name>
</gene>
<protein>
    <submittedName>
        <fullName evidence="1">Uncharacterized protein</fullName>
    </submittedName>
</protein>
<name>A0AAW2VYR3_9LAMI</name>
<dbReference type="AlphaFoldDB" id="A0AAW2VYR3"/>
<evidence type="ECO:0000313" key="1">
    <source>
        <dbReference type="EMBL" id="KAL0433561.1"/>
    </source>
</evidence>
<comment type="caution">
    <text evidence="1">The sequence shown here is derived from an EMBL/GenBank/DDBJ whole genome shotgun (WGS) entry which is preliminary data.</text>
</comment>
<dbReference type="PANTHER" id="PTHR10775">
    <property type="entry name" value="OS08G0208400 PROTEIN"/>
    <property type="match status" value="1"/>
</dbReference>
<proteinExistence type="predicted"/>
<reference evidence="1" key="2">
    <citation type="journal article" date="2024" name="Plant">
        <title>Genomic evolution and insights into agronomic trait innovations of Sesamum species.</title>
        <authorList>
            <person name="Miao H."/>
            <person name="Wang L."/>
            <person name="Qu L."/>
            <person name="Liu H."/>
            <person name="Sun Y."/>
            <person name="Le M."/>
            <person name="Wang Q."/>
            <person name="Wei S."/>
            <person name="Zheng Y."/>
            <person name="Lin W."/>
            <person name="Duan Y."/>
            <person name="Cao H."/>
            <person name="Xiong S."/>
            <person name="Wang X."/>
            <person name="Wei L."/>
            <person name="Li C."/>
            <person name="Ma Q."/>
            <person name="Ju M."/>
            <person name="Zhao R."/>
            <person name="Li G."/>
            <person name="Mu C."/>
            <person name="Tian Q."/>
            <person name="Mei H."/>
            <person name="Zhang T."/>
            <person name="Gao T."/>
            <person name="Zhang H."/>
        </authorList>
    </citation>
    <scope>NUCLEOTIDE SEQUENCE</scope>
    <source>
        <strain evidence="1">KEN1</strain>
    </source>
</reference>
<dbReference type="PANTHER" id="PTHR10775:SF188">
    <property type="entry name" value="TRANSPOSASE-ASSOCIATED DOMAIN-CONTAINING PROTEIN"/>
    <property type="match status" value="1"/>
</dbReference>
<dbReference type="EMBL" id="JACGWN010000009">
    <property type="protein sequence ID" value="KAL0433561.1"/>
    <property type="molecule type" value="Genomic_DNA"/>
</dbReference>